<protein>
    <submittedName>
        <fullName evidence="1">Uncharacterized protein</fullName>
    </submittedName>
</protein>
<dbReference type="InterPro" id="IPR043737">
    <property type="entry name" value="DUF5682"/>
</dbReference>
<proteinExistence type="predicted"/>
<comment type="caution">
    <text evidence="1">The sequence shown here is derived from an EMBL/GenBank/DDBJ whole genome shotgun (WGS) entry which is preliminary data.</text>
</comment>
<reference evidence="1" key="1">
    <citation type="submission" date="2021-03" db="EMBL/GenBank/DDBJ databases">
        <title>Molecular epidemiology and mechanisms of colistin and carbapenem resistance in Enterobacteriaceae from clinical isolates, the environment and porcine samples in Pretoria, South Africa.</title>
        <authorList>
            <person name="Bogoshi D."/>
            <person name="Mbelle N.M."/>
            <person name="Naidoo V."/>
            <person name="Osei Sekyere J."/>
        </authorList>
    </citation>
    <scope>NUCLEOTIDE SEQUENCE</scope>
    <source>
        <strain evidence="1">C052</strain>
    </source>
</reference>
<dbReference type="Pfam" id="PF18934">
    <property type="entry name" value="DUF5682"/>
    <property type="match status" value="1"/>
</dbReference>
<dbReference type="AlphaFoldDB" id="A0A939NFD1"/>
<name>A0A939NFD1_PRORE</name>
<dbReference type="Proteomes" id="UP000664477">
    <property type="component" value="Unassembled WGS sequence"/>
</dbReference>
<sequence length="98" mass="11633">MVTETYEIAKSFRFKLDDTLSKVSRLDVYRNQQHRARSRFLHLLAFLDIHFAKHLSGPNFLSGNQMDLLFEEWQYAWTLMLKELIALSEQGTQLKLSR</sequence>
<organism evidence="1 2">
    <name type="scientific">Providencia rettgeri</name>
    <dbReference type="NCBI Taxonomy" id="587"/>
    <lineage>
        <taxon>Bacteria</taxon>
        <taxon>Pseudomonadati</taxon>
        <taxon>Pseudomonadota</taxon>
        <taxon>Gammaproteobacteria</taxon>
        <taxon>Enterobacterales</taxon>
        <taxon>Morganellaceae</taxon>
        <taxon>Providencia</taxon>
    </lineage>
</organism>
<gene>
    <name evidence="1" type="ORF">J4727_18040</name>
</gene>
<accession>A0A939NFD1</accession>
<dbReference type="EMBL" id="JAGETQ010000159">
    <property type="protein sequence ID" value="MBO1916590.1"/>
    <property type="molecule type" value="Genomic_DNA"/>
</dbReference>
<evidence type="ECO:0000313" key="2">
    <source>
        <dbReference type="Proteomes" id="UP000664477"/>
    </source>
</evidence>
<evidence type="ECO:0000313" key="1">
    <source>
        <dbReference type="EMBL" id="MBO1916590.1"/>
    </source>
</evidence>